<name>A0ABQ8ZGJ1_9ROSI</name>
<reference evidence="2" key="2">
    <citation type="journal article" date="2023" name="Int. J. Mol. Sci.">
        <title>De Novo Assembly and Annotation of 11 Diverse Shrub Willow (Salix) Genomes Reveals Novel Gene Organization in Sex-Linked Regions.</title>
        <authorList>
            <person name="Hyden B."/>
            <person name="Feng K."/>
            <person name="Yates T.B."/>
            <person name="Jawdy S."/>
            <person name="Cereghino C."/>
            <person name="Smart L.B."/>
            <person name="Muchero W."/>
        </authorList>
    </citation>
    <scope>NUCLEOTIDE SEQUENCE</scope>
    <source>
        <tissue evidence="2">Shoot tip</tissue>
    </source>
</reference>
<proteinExistence type="predicted"/>
<feature type="region of interest" description="Disordered" evidence="1">
    <location>
        <begin position="119"/>
        <end position="140"/>
    </location>
</feature>
<evidence type="ECO:0000256" key="1">
    <source>
        <dbReference type="SAM" id="MobiDB-lite"/>
    </source>
</evidence>
<evidence type="ECO:0000313" key="3">
    <source>
        <dbReference type="Proteomes" id="UP001141253"/>
    </source>
</evidence>
<comment type="caution">
    <text evidence="2">The sequence shown here is derived from an EMBL/GenBank/DDBJ whole genome shotgun (WGS) entry which is preliminary data.</text>
</comment>
<dbReference type="EMBL" id="JAPFFI010000316">
    <property type="protein sequence ID" value="KAJ6288157.1"/>
    <property type="molecule type" value="Genomic_DNA"/>
</dbReference>
<organism evidence="2 3">
    <name type="scientific">Salix suchowensis</name>
    <dbReference type="NCBI Taxonomy" id="1278906"/>
    <lineage>
        <taxon>Eukaryota</taxon>
        <taxon>Viridiplantae</taxon>
        <taxon>Streptophyta</taxon>
        <taxon>Embryophyta</taxon>
        <taxon>Tracheophyta</taxon>
        <taxon>Spermatophyta</taxon>
        <taxon>Magnoliopsida</taxon>
        <taxon>eudicotyledons</taxon>
        <taxon>Gunneridae</taxon>
        <taxon>Pentapetalae</taxon>
        <taxon>rosids</taxon>
        <taxon>fabids</taxon>
        <taxon>Malpighiales</taxon>
        <taxon>Salicaceae</taxon>
        <taxon>Saliceae</taxon>
        <taxon>Salix</taxon>
    </lineage>
</organism>
<dbReference type="Proteomes" id="UP001141253">
    <property type="component" value="Unassembled WGS sequence"/>
</dbReference>
<keyword evidence="3" id="KW-1185">Reference proteome</keyword>
<sequence length="285" mass="31474">MLANHLPVLQKLSSVISGKDPKQAGERVSSSSYAAEAWGVSPKLRLGPPASHIKRKVTASVIWGKYYPYRPCCIDRSRATLSNGASEFTSVGVPTGQLKVADRIQAGICAITQTRCRESRSPTSPVTWDPHHKPDPGRQQESVPIAITAVGRITPNRIPPVQSSSSLKSTHEVPGQQLHWMRPKSSQGAHYPYLEACAVQGLGPKANNRLKEYDYLCVSKPHHFEETIPIIEVFHNVQSVEVNTLRDQFARKIKLTILQNCSHIARGVISWAVPNGQQRELRTAL</sequence>
<evidence type="ECO:0000313" key="2">
    <source>
        <dbReference type="EMBL" id="KAJ6288157.1"/>
    </source>
</evidence>
<feature type="compositionally biased region" description="Basic and acidic residues" evidence="1">
    <location>
        <begin position="129"/>
        <end position="138"/>
    </location>
</feature>
<accession>A0ABQ8ZGJ1</accession>
<gene>
    <name evidence="2" type="ORF">OIU77_020392</name>
</gene>
<protein>
    <submittedName>
        <fullName evidence="2">Uncharacterized protein</fullName>
    </submittedName>
</protein>
<reference evidence="2" key="1">
    <citation type="submission" date="2022-10" db="EMBL/GenBank/DDBJ databases">
        <authorList>
            <person name="Hyden B.L."/>
            <person name="Feng K."/>
            <person name="Yates T."/>
            <person name="Jawdy S."/>
            <person name="Smart L.B."/>
            <person name="Muchero W."/>
        </authorList>
    </citation>
    <scope>NUCLEOTIDE SEQUENCE</scope>
    <source>
        <tissue evidence="2">Shoot tip</tissue>
    </source>
</reference>